<reference evidence="3" key="1">
    <citation type="submission" date="2022-04" db="UniProtKB">
        <authorList>
            <consortium name="RefSeq"/>
        </authorList>
    </citation>
    <scope>IDENTIFICATION</scope>
</reference>
<dbReference type="RefSeq" id="XP_010943909.1">
    <property type="nucleotide sequence ID" value="XM_010945607.1"/>
</dbReference>
<dbReference type="RefSeq" id="XP_019701672.1">
    <property type="nucleotide sequence ID" value="XM_019846113.2"/>
</dbReference>
<dbReference type="InterPro" id="IPR044985">
    <property type="entry name" value="YceD_plant"/>
</dbReference>
<dbReference type="InterPro" id="IPR003772">
    <property type="entry name" value="YceD"/>
</dbReference>
<organism evidence="3">
    <name type="scientific">Elaeis guineensis var. tenera</name>
    <name type="common">Oil palm</name>
    <dbReference type="NCBI Taxonomy" id="51953"/>
    <lineage>
        <taxon>Eukaryota</taxon>
        <taxon>Viridiplantae</taxon>
        <taxon>Streptophyta</taxon>
        <taxon>Embryophyta</taxon>
        <taxon>Tracheophyta</taxon>
        <taxon>Spermatophyta</taxon>
        <taxon>Magnoliopsida</taxon>
        <taxon>Liliopsida</taxon>
        <taxon>Arecaceae</taxon>
        <taxon>Arecoideae</taxon>
        <taxon>Cocoseae</taxon>
        <taxon>Elaeidinae</taxon>
        <taxon>Elaeis</taxon>
    </lineage>
</organism>
<proteinExistence type="predicted"/>
<dbReference type="Pfam" id="PF02620">
    <property type="entry name" value="YceD"/>
    <property type="match status" value="1"/>
</dbReference>
<dbReference type="Proteomes" id="UP000504607">
    <property type="component" value="Unplaced"/>
</dbReference>
<evidence type="ECO:0000313" key="2">
    <source>
        <dbReference type="RefSeq" id="XP_010943909.1"/>
    </source>
</evidence>
<keyword evidence="1" id="KW-1185">Reference proteome</keyword>
<protein>
    <submittedName>
        <fullName evidence="2 3">Large ribosomal RNA subunit accumulation protein YceD homolog 2, chloroplastic</fullName>
    </submittedName>
</protein>
<accession>A0A6J0PA29</accession>
<gene>
    <name evidence="2 3" type="primary">LOC105061527</name>
</gene>
<evidence type="ECO:0000313" key="1">
    <source>
        <dbReference type="Proteomes" id="UP000504607"/>
    </source>
</evidence>
<dbReference type="PANTHER" id="PTHR37734">
    <property type="entry name" value="LARGE RIBOSOMAL RNA SUBUNIT ACCUMULATION PROTEIN YCED HOMOLOG 2, CHLOROPLASTIC"/>
    <property type="match status" value="1"/>
</dbReference>
<dbReference type="PANTHER" id="PTHR37734:SF1">
    <property type="entry name" value="LARGE RIBOSOMAL RNA SUBUNIT ACCUMULATION PROTEIN YCED HOMOLOG 2, CHLOROPLASTIC"/>
    <property type="match status" value="1"/>
</dbReference>
<evidence type="ECO:0000313" key="3">
    <source>
        <dbReference type="RefSeq" id="XP_019701672.1"/>
    </source>
</evidence>
<sequence length="240" mass="26702">MAKSSHSISRLFSPISNQPGNTRRLGQILELPTCSHFETRAAAVSSRKDEVHQISKKKSRKVSRAPRHLITISTSGVGWNSKWSCDYVFTLAELQLADLAEDGQKDAEVFISLSIQKHAGFGFSIEGRIITAFNRKCGCCFSSYCREINTTFDVWVLPSSKSSEFQLPEIGGSDPSVIYVTPGSEANIDSLIQDTIRLTASAKDICSESCEKPALIWQYSEGKRGYDQRWSRLLEIKNAI</sequence>
<dbReference type="OrthoDB" id="1912778at2759"/>
<dbReference type="AlphaFoldDB" id="A0A6J0PA29"/>
<name>A0A6J0PA29_ELAGV</name>